<feature type="active site" description="Nucleophile" evidence="5">
    <location>
        <position position="38"/>
    </location>
</feature>
<evidence type="ECO:0000256" key="5">
    <source>
        <dbReference type="HAMAP-Rule" id="MF_01080"/>
    </source>
</evidence>
<sequence length="318" mass="35579">MFGFLNLNKPQGFTSHDCVAKTRRLINMKKVGHGGTLDPEATGVLPIAVGKATRLLQFLPEKKAYRARIRLGMQTTTDDLEGEVVATKPVNNLQKEELIQYLSKFNGEIEQVPPIYSAIKQKGKKLYELARKGIEVEVPKRKVTIYSCELINLVTGEFPEVEVDISCSAGTYIRAIARDLGAMLGVGGTLANLIRTESCNMQLKDSINFETIEEQLQNNTFKLIRPDLILAHLTTITLDLEQSKRWCHGQTICLPDKKSISVYDYEINQENLATLEQPVHSRVYQEDSRFLGIGVLKSQEGILSSKPKIVCANLDIED</sequence>
<dbReference type="GO" id="GO:0031119">
    <property type="term" value="P:tRNA pseudouridine synthesis"/>
    <property type="evidence" value="ECO:0007669"/>
    <property type="project" value="UniProtKB-UniRule"/>
</dbReference>
<dbReference type="GO" id="GO:0160148">
    <property type="term" value="F:tRNA pseudouridine(55) synthase activity"/>
    <property type="evidence" value="ECO:0007669"/>
    <property type="project" value="UniProtKB-EC"/>
</dbReference>
<keyword evidence="9" id="KW-1185">Reference proteome</keyword>
<dbReference type="HAMAP" id="MF_01080">
    <property type="entry name" value="TruB_bact"/>
    <property type="match status" value="1"/>
</dbReference>
<dbReference type="InterPro" id="IPR020103">
    <property type="entry name" value="PsdUridine_synth_cat_dom_sf"/>
</dbReference>
<proteinExistence type="inferred from homology"/>
<comment type="catalytic activity">
    <reaction evidence="1 5">
        <text>uridine(55) in tRNA = pseudouridine(55) in tRNA</text>
        <dbReference type="Rhea" id="RHEA:42532"/>
        <dbReference type="Rhea" id="RHEA-COMP:10101"/>
        <dbReference type="Rhea" id="RHEA-COMP:10102"/>
        <dbReference type="ChEBI" id="CHEBI:65314"/>
        <dbReference type="ChEBI" id="CHEBI:65315"/>
        <dbReference type="EC" id="5.4.99.25"/>
    </reaction>
</comment>
<feature type="domain" description="Pseudouridine synthase II N-terminal" evidence="6">
    <location>
        <begin position="23"/>
        <end position="173"/>
    </location>
</feature>
<dbReference type="SUPFAM" id="SSF55120">
    <property type="entry name" value="Pseudouridine synthase"/>
    <property type="match status" value="1"/>
</dbReference>
<dbReference type="Gene3D" id="3.30.2350.10">
    <property type="entry name" value="Pseudouridine synthase"/>
    <property type="match status" value="1"/>
</dbReference>
<keyword evidence="4 5" id="KW-0413">Isomerase</keyword>
<keyword evidence="3 5" id="KW-0819">tRNA processing</keyword>
<evidence type="ECO:0000256" key="2">
    <source>
        <dbReference type="ARBA" id="ARBA00005642"/>
    </source>
</evidence>
<dbReference type="PANTHER" id="PTHR13767">
    <property type="entry name" value="TRNA-PSEUDOURIDINE SYNTHASE"/>
    <property type="match status" value="1"/>
</dbReference>
<dbReference type="Pfam" id="PF01509">
    <property type="entry name" value="TruB_N"/>
    <property type="match status" value="1"/>
</dbReference>
<dbReference type="OrthoDB" id="9802309at2"/>
<evidence type="ECO:0000256" key="4">
    <source>
        <dbReference type="ARBA" id="ARBA00023235"/>
    </source>
</evidence>
<evidence type="ECO:0000313" key="8">
    <source>
        <dbReference type="EMBL" id="VEP13653.1"/>
    </source>
</evidence>
<comment type="similarity">
    <text evidence="2 5">Belongs to the pseudouridine synthase TruB family. Type 1 subfamily.</text>
</comment>
<dbReference type="Pfam" id="PF09157">
    <property type="entry name" value="TruB-C_2"/>
    <property type="match status" value="1"/>
</dbReference>
<dbReference type="PANTHER" id="PTHR13767:SF2">
    <property type="entry name" value="PSEUDOURIDYLATE SYNTHASE TRUB1"/>
    <property type="match status" value="1"/>
</dbReference>
<evidence type="ECO:0000256" key="3">
    <source>
        <dbReference type="ARBA" id="ARBA00022694"/>
    </source>
</evidence>
<reference evidence="8 9" key="1">
    <citation type="submission" date="2019-01" db="EMBL/GenBank/DDBJ databases">
        <authorList>
            <person name="Brito A."/>
        </authorList>
    </citation>
    <scope>NUCLEOTIDE SEQUENCE [LARGE SCALE GENOMIC DNA]</scope>
    <source>
        <strain evidence="8">1</strain>
    </source>
</reference>
<organism evidence="8 9">
    <name type="scientific">Hyella patelloides LEGE 07179</name>
    <dbReference type="NCBI Taxonomy" id="945734"/>
    <lineage>
        <taxon>Bacteria</taxon>
        <taxon>Bacillati</taxon>
        <taxon>Cyanobacteriota</taxon>
        <taxon>Cyanophyceae</taxon>
        <taxon>Pleurocapsales</taxon>
        <taxon>Hyellaceae</taxon>
        <taxon>Hyella</taxon>
    </lineage>
</organism>
<evidence type="ECO:0000259" key="6">
    <source>
        <dbReference type="Pfam" id="PF01509"/>
    </source>
</evidence>
<evidence type="ECO:0000313" key="9">
    <source>
        <dbReference type="Proteomes" id="UP000320055"/>
    </source>
</evidence>
<dbReference type="AlphaFoldDB" id="A0A563VQE6"/>
<dbReference type="GO" id="GO:1990481">
    <property type="term" value="P:mRNA pseudouridine synthesis"/>
    <property type="evidence" value="ECO:0007669"/>
    <property type="project" value="TreeGrafter"/>
</dbReference>
<dbReference type="InterPro" id="IPR002501">
    <property type="entry name" value="PsdUridine_synth_N"/>
</dbReference>
<dbReference type="FunFam" id="3.30.2350.10:FF:000011">
    <property type="entry name" value="tRNA pseudouridine synthase B"/>
    <property type="match status" value="1"/>
</dbReference>
<dbReference type="CDD" id="cd02573">
    <property type="entry name" value="PseudoU_synth_EcTruB"/>
    <property type="match status" value="1"/>
</dbReference>
<evidence type="ECO:0000256" key="1">
    <source>
        <dbReference type="ARBA" id="ARBA00000385"/>
    </source>
</evidence>
<dbReference type="GO" id="GO:0003723">
    <property type="term" value="F:RNA binding"/>
    <property type="evidence" value="ECO:0007669"/>
    <property type="project" value="InterPro"/>
</dbReference>
<dbReference type="EC" id="5.4.99.25" evidence="5"/>
<dbReference type="NCBIfam" id="TIGR00431">
    <property type="entry name" value="TruB"/>
    <property type="match status" value="1"/>
</dbReference>
<dbReference type="EMBL" id="CAACVJ010000124">
    <property type="protein sequence ID" value="VEP13653.1"/>
    <property type="molecule type" value="Genomic_DNA"/>
</dbReference>
<dbReference type="InterPro" id="IPR015240">
    <property type="entry name" value="tRNA_sdUridine_synth_fam1_C"/>
</dbReference>
<feature type="domain" description="tRNA pseudouridine synthase II TruB subfamily 1 C-terminal" evidence="7">
    <location>
        <begin position="236"/>
        <end position="299"/>
    </location>
</feature>
<accession>A0A563VQE6</accession>
<dbReference type="Proteomes" id="UP000320055">
    <property type="component" value="Unassembled WGS sequence"/>
</dbReference>
<comment type="function">
    <text evidence="5">Responsible for synthesis of pseudouridine from uracil-55 in the psi GC loop of transfer RNAs.</text>
</comment>
<gene>
    <name evidence="5 8" type="primary">truB</name>
    <name evidence="8" type="ORF">H1P_210034</name>
</gene>
<dbReference type="InterPro" id="IPR014780">
    <property type="entry name" value="tRNA_psdUridine_synth_TruB"/>
</dbReference>
<protein>
    <recommendedName>
        <fullName evidence="5">tRNA pseudouridine synthase B</fullName>
        <ecNumber evidence="5">5.4.99.25</ecNumber>
    </recommendedName>
    <alternativeName>
        <fullName evidence="5">tRNA pseudouridine(55) synthase</fullName>
        <shortName evidence="5">Psi55 synthase</shortName>
    </alternativeName>
    <alternativeName>
        <fullName evidence="5">tRNA pseudouridylate synthase</fullName>
    </alternativeName>
    <alternativeName>
        <fullName evidence="5">tRNA-uridine isomerase</fullName>
    </alternativeName>
</protein>
<dbReference type="RefSeq" id="WP_144864608.1">
    <property type="nucleotide sequence ID" value="NZ_LR213782.1"/>
</dbReference>
<name>A0A563VQE6_9CYAN</name>
<evidence type="ECO:0000259" key="7">
    <source>
        <dbReference type="Pfam" id="PF09157"/>
    </source>
</evidence>